<dbReference type="AlphaFoldDB" id="A0AAV2E1U7"/>
<reference evidence="3 4" key="1">
    <citation type="submission" date="2024-04" db="EMBL/GenBank/DDBJ databases">
        <authorList>
            <person name="Fracassetti M."/>
        </authorList>
    </citation>
    <scope>NUCLEOTIDE SEQUENCE [LARGE SCALE GENOMIC DNA]</scope>
</reference>
<protein>
    <recommendedName>
        <fullName evidence="2">Alpha/beta hydrolase fold-3 domain-containing protein</fullName>
    </recommendedName>
</protein>
<dbReference type="InterPro" id="IPR013094">
    <property type="entry name" value="AB_hydrolase_3"/>
</dbReference>
<gene>
    <name evidence="3" type="ORF">LTRI10_LOCUS21395</name>
</gene>
<dbReference type="SUPFAM" id="SSF53474">
    <property type="entry name" value="alpha/beta-Hydrolases"/>
    <property type="match status" value="1"/>
</dbReference>
<dbReference type="Proteomes" id="UP001497516">
    <property type="component" value="Chromosome 4"/>
</dbReference>
<organism evidence="3 4">
    <name type="scientific">Linum trigynum</name>
    <dbReference type="NCBI Taxonomy" id="586398"/>
    <lineage>
        <taxon>Eukaryota</taxon>
        <taxon>Viridiplantae</taxon>
        <taxon>Streptophyta</taxon>
        <taxon>Embryophyta</taxon>
        <taxon>Tracheophyta</taxon>
        <taxon>Spermatophyta</taxon>
        <taxon>Magnoliopsida</taxon>
        <taxon>eudicotyledons</taxon>
        <taxon>Gunneridae</taxon>
        <taxon>Pentapetalae</taxon>
        <taxon>rosids</taxon>
        <taxon>fabids</taxon>
        <taxon>Malpighiales</taxon>
        <taxon>Linaceae</taxon>
        <taxon>Linum</taxon>
    </lineage>
</organism>
<feature type="domain" description="Alpha/beta hydrolase fold-3" evidence="2">
    <location>
        <begin position="8"/>
        <end position="86"/>
    </location>
</feature>
<name>A0AAV2E1U7_9ROSI</name>
<dbReference type="Gene3D" id="3.40.50.1820">
    <property type="entry name" value="alpha/beta hydrolase"/>
    <property type="match status" value="1"/>
</dbReference>
<proteinExistence type="inferred from homology"/>
<dbReference type="InterPro" id="IPR029058">
    <property type="entry name" value="AB_hydrolase_fold"/>
</dbReference>
<keyword evidence="4" id="KW-1185">Reference proteome</keyword>
<sequence>MDSTVTIPEHPLPCAYDDRWAALKWAAAHAAGSGLEEWLNSGVDFGRVFVAGDSVGANIAHRVAMRNAGENLIELLGAVLVDPFFWGRTRSGMKRVGPCLSGCGGWRIRVRRRAGWITRR</sequence>
<evidence type="ECO:0000313" key="4">
    <source>
        <dbReference type="Proteomes" id="UP001497516"/>
    </source>
</evidence>
<dbReference type="EMBL" id="OZ034817">
    <property type="protein sequence ID" value="CAL1379908.1"/>
    <property type="molecule type" value="Genomic_DNA"/>
</dbReference>
<evidence type="ECO:0000256" key="1">
    <source>
        <dbReference type="ARBA" id="ARBA00010515"/>
    </source>
</evidence>
<evidence type="ECO:0000259" key="2">
    <source>
        <dbReference type="Pfam" id="PF07859"/>
    </source>
</evidence>
<dbReference type="InterPro" id="IPR050466">
    <property type="entry name" value="Carboxylest/Gibb_receptor"/>
</dbReference>
<dbReference type="GO" id="GO:0016787">
    <property type="term" value="F:hydrolase activity"/>
    <property type="evidence" value="ECO:0007669"/>
    <property type="project" value="InterPro"/>
</dbReference>
<dbReference type="PANTHER" id="PTHR23024:SF467">
    <property type="entry name" value="CARBOXYLESTERASE 12-RELATED"/>
    <property type="match status" value="1"/>
</dbReference>
<dbReference type="PANTHER" id="PTHR23024">
    <property type="entry name" value="ARYLACETAMIDE DEACETYLASE"/>
    <property type="match status" value="1"/>
</dbReference>
<comment type="similarity">
    <text evidence="1">Belongs to the 'GDXG' lipolytic enzyme family.</text>
</comment>
<dbReference type="Pfam" id="PF07859">
    <property type="entry name" value="Abhydrolase_3"/>
    <property type="match status" value="1"/>
</dbReference>
<accession>A0AAV2E1U7</accession>
<evidence type="ECO:0000313" key="3">
    <source>
        <dbReference type="EMBL" id="CAL1379908.1"/>
    </source>
</evidence>